<sequence length="418" mass="44927">MQLRDSAVAVLHPLVLLNISEHVTRTAAQVECSKGKSDSPKTPAVLGALLGRHTEGRYELFLSFELTLENAGESGELNINSENFEIRLEQLKLIFPNDDFLGWYVVSSDLNVTRMMTTLHSKIICTYPSALLLVFDASLSGGSTASSGYSLPVAVYETHQPTAVSRSKLELYTQINDTGDRPQEKAEYYVEVTNDAKVLNDPNAVMASKLVPLRIAIDSGEAERVATEHVANISKTVAEDTIVPTTSGAGGSGGSGPSSAPEPGIYNDSSQVVVFLSSQRIAVEMLQKDISVLKTYVGDVLNGNAPFDPDVLQIVQRVLSNKPVVMNDEIFDLARAQEETNYQMVSYLAGMTKAVSAVRSVSFRANAALVSARNSNMPNVNPSQDGIFDVSMSGVMMMMGGGGPSRFGGRSRGFGGMR</sequence>
<proteinExistence type="inferred from homology"/>
<evidence type="ECO:0000313" key="5">
    <source>
        <dbReference type="EMBL" id="KAJ2681086.1"/>
    </source>
</evidence>
<evidence type="ECO:0000256" key="1">
    <source>
        <dbReference type="ARBA" id="ARBA00010893"/>
    </source>
</evidence>
<dbReference type="Proteomes" id="UP001151518">
    <property type="component" value="Unassembled WGS sequence"/>
</dbReference>
<feature type="domain" description="JAB1/MPN/MOV34 metalloenzyme" evidence="3">
    <location>
        <begin position="10"/>
        <end position="110"/>
    </location>
</feature>
<dbReference type="Gene3D" id="3.40.140.10">
    <property type="entry name" value="Cytidine Deaminase, domain 2"/>
    <property type="match status" value="1"/>
</dbReference>
<comment type="similarity">
    <text evidence="1">Belongs to the peptidase M67A family. CSN6 subfamily.</text>
</comment>
<accession>A0A9W8L1E4</accession>
<dbReference type="InterPro" id="IPR000555">
    <property type="entry name" value="JAMM/MPN+_dom"/>
</dbReference>
<evidence type="ECO:0000313" key="6">
    <source>
        <dbReference type="Proteomes" id="UP001151518"/>
    </source>
</evidence>
<comment type="caution">
    <text evidence="5">The sequence shown here is derived from an EMBL/GenBank/DDBJ whole genome shotgun (WGS) entry which is preliminary data.</text>
</comment>
<dbReference type="OrthoDB" id="1378at2759"/>
<feature type="domain" description="EIF3F/CSN6-like C-terminal" evidence="4">
    <location>
        <begin position="221"/>
        <end position="359"/>
    </location>
</feature>
<organism evidence="5 6">
    <name type="scientific">Coemansia spiralis</name>
    <dbReference type="NCBI Taxonomy" id="417178"/>
    <lineage>
        <taxon>Eukaryota</taxon>
        <taxon>Fungi</taxon>
        <taxon>Fungi incertae sedis</taxon>
        <taxon>Zoopagomycota</taxon>
        <taxon>Kickxellomycotina</taxon>
        <taxon>Kickxellomycetes</taxon>
        <taxon>Kickxellales</taxon>
        <taxon>Kickxellaceae</taxon>
        <taxon>Coemansia</taxon>
    </lineage>
</organism>
<reference evidence="5" key="1">
    <citation type="submission" date="2022-07" db="EMBL/GenBank/DDBJ databases">
        <title>Phylogenomic reconstructions and comparative analyses of Kickxellomycotina fungi.</title>
        <authorList>
            <person name="Reynolds N.K."/>
            <person name="Stajich J.E."/>
            <person name="Barry K."/>
            <person name="Grigoriev I.V."/>
            <person name="Crous P."/>
            <person name="Smith M.E."/>
        </authorList>
    </citation>
    <scope>NUCLEOTIDE SEQUENCE</scope>
    <source>
        <strain evidence="5">NRRL 3115</strain>
    </source>
</reference>
<protein>
    <submittedName>
        <fullName evidence="5">COP9 signalosome complex subunit 6</fullName>
    </submittedName>
</protein>
<name>A0A9W8L1E4_9FUNG</name>
<gene>
    <name evidence="5" type="primary">COPS6</name>
    <name evidence="5" type="ORF">GGI25_000041</name>
</gene>
<dbReference type="PANTHER" id="PTHR10540">
    <property type="entry name" value="EUKARYOTIC TRANSLATION INITIATION FACTOR 3 SUBUNIT F-RELATED"/>
    <property type="match status" value="1"/>
</dbReference>
<dbReference type="EMBL" id="JANBTW010000001">
    <property type="protein sequence ID" value="KAJ2681086.1"/>
    <property type="molecule type" value="Genomic_DNA"/>
</dbReference>
<evidence type="ECO:0000259" key="4">
    <source>
        <dbReference type="Pfam" id="PF13012"/>
    </source>
</evidence>
<dbReference type="GO" id="GO:0008237">
    <property type="term" value="F:metallopeptidase activity"/>
    <property type="evidence" value="ECO:0007669"/>
    <property type="project" value="InterPro"/>
</dbReference>
<feature type="region of interest" description="Disordered" evidence="2">
    <location>
        <begin position="241"/>
        <end position="263"/>
    </location>
</feature>
<dbReference type="GO" id="GO:0008180">
    <property type="term" value="C:COP9 signalosome"/>
    <property type="evidence" value="ECO:0007669"/>
    <property type="project" value="TreeGrafter"/>
</dbReference>
<dbReference type="AlphaFoldDB" id="A0A9W8L1E4"/>
<dbReference type="InterPro" id="IPR024969">
    <property type="entry name" value="EIF3F/CSN6-like_C"/>
</dbReference>
<dbReference type="Pfam" id="PF01398">
    <property type="entry name" value="JAB"/>
    <property type="match status" value="1"/>
</dbReference>
<dbReference type="Pfam" id="PF13012">
    <property type="entry name" value="MitMem_reg"/>
    <property type="match status" value="1"/>
</dbReference>
<evidence type="ECO:0000256" key="2">
    <source>
        <dbReference type="SAM" id="MobiDB-lite"/>
    </source>
</evidence>
<evidence type="ECO:0000259" key="3">
    <source>
        <dbReference type="Pfam" id="PF01398"/>
    </source>
</evidence>
<dbReference type="PANTHER" id="PTHR10540:SF8">
    <property type="entry name" value="COP9 SIGNALOSOME COMPLEX SUBUNIT 6"/>
    <property type="match status" value="1"/>
</dbReference>